<dbReference type="EMBL" id="DXCP01000043">
    <property type="protein sequence ID" value="HIY79938.1"/>
    <property type="molecule type" value="Genomic_DNA"/>
</dbReference>
<proteinExistence type="predicted"/>
<evidence type="ECO:0000313" key="3">
    <source>
        <dbReference type="Proteomes" id="UP000824133"/>
    </source>
</evidence>
<dbReference type="AlphaFoldDB" id="A0A9D1ZBT7"/>
<evidence type="ECO:0000256" key="1">
    <source>
        <dbReference type="SAM" id="Phobius"/>
    </source>
</evidence>
<evidence type="ECO:0000313" key="2">
    <source>
        <dbReference type="EMBL" id="HIY79938.1"/>
    </source>
</evidence>
<protein>
    <submittedName>
        <fullName evidence="2">Uncharacterized protein</fullName>
    </submittedName>
</protein>
<reference evidence="2" key="2">
    <citation type="submission" date="2021-04" db="EMBL/GenBank/DDBJ databases">
        <authorList>
            <person name="Gilroy R."/>
        </authorList>
    </citation>
    <scope>NUCLEOTIDE SEQUENCE</scope>
    <source>
        <strain evidence="2">ChiHjej10B9-743</strain>
    </source>
</reference>
<sequence length="379" mass="42005">MERRLSELFGDVRPSAKLDDTVLGRVHELRAREAEPAHRTLVTRRAVLVGVAGCAVTAGLALGLPVLLDTAGNDTGTTFGLVIAQAAETGETVAVEATPDGLMPRDGTYGSYLKLSLNLSASGEGLESVTYRVTDSPVVRIDRPSVHEPTYEYPVVSLHTEEEGDVDSIAVDCSPGADNEAAYLTINNEDAYWAADETLTLLRTWLDLESSWIPGNDEYERREGETDEQHLRRIEELDEQAERDRMALQPQVDAAHEAYLESFRTHAATTESFVEWERSLYLNSFVCAEDAFEQARLEATAFFADGGTQTRHYRITLVDGYDQVVSERFDALLAIDDDFSQCLEEELPWHEYPTPTAGQIAADPRLSEPIFQIEDVTEA</sequence>
<keyword evidence="1" id="KW-1133">Transmembrane helix</keyword>
<comment type="caution">
    <text evidence="2">The sequence shown here is derived from an EMBL/GenBank/DDBJ whole genome shotgun (WGS) entry which is preliminary data.</text>
</comment>
<keyword evidence="1" id="KW-0472">Membrane</keyword>
<accession>A0A9D1ZBT7</accession>
<dbReference type="Proteomes" id="UP000824133">
    <property type="component" value="Unassembled WGS sequence"/>
</dbReference>
<organism evidence="2 3">
    <name type="scientific">Candidatus Olsenella excrementavium</name>
    <dbReference type="NCBI Taxonomy" id="2838709"/>
    <lineage>
        <taxon>Bacteria</taxon>
        <taxon>Bacillati</taxon>
        <taxon>Actinomycetota</taxon>
        <taxon>Coriobacteriia</taxon>
        <taxon>Coriobacteriales</taxon>
        <taxon>Atopobiaceae</taxon>
        <taxon>Olsenella</taxon>
    </lineage>
</organism>
<keyword evidence="1" id="KW-0812">Transmembrane</keyword>
<name>A0A9D1ZBT7_9ACTN</name>
<gene>
    <name evidence="2" type="ORF">IAA42_05835</name>
</gene>
<feature type="transmembrane region" description="Helical" evidence="1">
    <location>
        <begin position="46"/>
        <end position="68"/>
    </location>
</feature>
<reference evidence="2" key="1">
    <citation type="journal article" date="2021" name="PeerJ">
        <title>Extensive microbial diversity within the chicken gut microbiome revealed by metagenomics and culture.</title>
        <authorList>
            <person name="Gilroy R."/>
            <person name="Ravi A."/>
            <person name="Getino M."/>
            <person name="Pursley I."/>
            <person name="Horton D.L."/>
            <person name="Alikhan N.F."/>
            <person name="Baker D."/>
            <person name="Gharbi K."/>
            <person name="Hall N."/>
            <person name="Watson M."/>
            <person name="Adriaenssens E.M."/>
            <person name="Foster-Nyarko E."/>
            <person name="Jarju S."/>
            <person name="Secka A."/>
            <person name="Antonio M."/>
            <person name="Oren A."/>
            <person name="Chaudhuri R.R."/>
            <person name="La Ragione R."/>
            <person name="Hildebrand F."/>
            <person name="Pallen M.J."/>
        </authorList>
    </citation>
    <scope>NUCLEOTIDE SEQUENCE</scope>
    <source>
        <strain evidence="2">ChiHjej10B9-743</strain>
    </source>
</reference>